<evidence type="ECO:0000313" key="1">
    <source>
        <dbReference type="EMBL" id="CAD9083955.1"/>
    </source>
</evidence>
<gene>
    <name evidence="1" type="ORF">PCOS0759_LOCUS7209</name>
</gene>
<dbReference type="InterPro" id="IPR027417">
    <property type="entry name" value="P-loop_NTPase"/>
</dbReference>
<name>A0A7S1KSE9_9EUKA</name>
<dbReference type="EMBL" id="HBGD01008756">
    <property type="protein sequence ID" value="CAD9083955.1"/>
    <property type="molecule type" value="Transcribed_RNA"/>
</dbReference>
<accession>A0A7S1KSE9</accession>
<dbReference type="AlphaFoldDB" id="A0A7S1KSE9"/>
<sequence>MPQQSLKILLLGPKHCGKSCMANFLASLTDITGKQYIPTKALRVCEFERKVNFRGGKMNHSGVGNESVNVELWDCSGDNTYSSCWPAIIESTDGILFMYNPSEHQENDLAYWYETFATPLRLKESSCLIFAHYKSLSEKRSQETLSGALSRIAREDTCLDTPNEKYRQAFDSLVVNILVTKQEKDEEAVLNQ</sequence>
<evidence type="ECO:0008006" key="2">
    <source>
        <dbReference type="Google" id="ProtNLM"/>
    </source>
</evidence>
<organism evidence="1">
    <name type="scientific">Percolomonas cosmopolitus</name>
    <dbReference type="NCBI Taxonomy" id="63605"/>
    <lineage>
        <taxon>Eukaryota</taxon>
        <taxon>Discoba</taxon>
        <taxon>Heterolobosea</taxon>
        <taxon>Tetramitia</taxon>
        <taxon>Eutetramitia</taxon>
        <taxon>Percolomonadidae</taxon>
        <taxon>Percolomonas</taxon>
    </lineage>
</organism>
<proteinExistence type="predicted"/>
<reference evidence="1" key="1">
    <citation type="submission" date="2021-01" db="EMBL/GenBank/DDBJ databases">
        <authorList>
            <person name="Corre E."/>
            <person name="Pelletier E."/>
            <person name="Niang G."/>
            <person name="Scheremetjew M."/>
            <person name="Finn R."/>
            <person name="Kale V."/>
            <person name="Holt S."/>
            <person name="Cochrane G."/>
            <person name="Meng A."/>
            <person name="Brown T."/>
            <person name="Cohen L."/>
        </authorList>
    </citation>
    <scope>NUCLEOTIDE SEQUENCE</scope>
    <source>
        <strain evidence="1">WS</strain>
    </source>
</reference>
<protein>
    <recommendedName>
        <fullName evidence="2">Intraflagellar transport protein 22 homolog</fullName>
    </recommendedName>
</protein>
<dbReference type="SUPFAM" id="SSF52540">
    <property type="entry name" value="P-loop containing nucleoside triphosphate hydrolases"/>
    <property type="match status" value="1"/>
</dbReference>
<dbReference type="Pfam" id="PF08477">
    <property type="entry name" value="Roc"/>
    <property type="match status" value="1"/>
</dbReference>
<dbReference type="Gene3D" id="3.40.50.300">
    <property type="entry name" value="P-loop containing nucleotide triphosphate hydrolases"/>
    <property type="match status" value="1"/>
</dbReference>